<accession>A0AA36IG50</accession>
<dbReference type="InterPro" id="IPR036034">
    <property type="entry name" value="PDZ_sf"/>
</dbReference>
<gene>
    <name evidence="1" type="ORF">EVOR1521_LOCUS13140</name>
</gene>
<evidence type="ECO:0000313" key="2">
    <source>
        <dbReference type="Proteomes" id="UP001178507"/>
    </source>
</evidence>
<dbReference type="SUPFAM" id="SSF50156">
    <property type="entry name" value="PDZ domain-like"/>
    <property type="match status" value="1"/>
</dbReference>
<protein>
    <recommendedName>
        <fullName evidence="3">PDZ domain-containing protein</fullName>
    </recommendedName>
</protein>
<proteinExistence type="predicted"/>
<evidence type="ECO:0008006" key="3">
    <source>
        <dbReference type="Google" id="ProtNLM"/>
    </source>
</evidence>
<dbReference type="AlphaFoldDB" id="A0AA36IG50"/>
<dbReference type="Proteomes" id="UP001178507">
    <property type="component" value="Unassembled WGS sequence"/>
</dbReference>
<dbReference type="EMBL" id="CAUJNA010001446">
    <property type="protein sequence ID" value="CAJ1386977.1"/>
    <property type="molecule type" value="Genomic_DNA"/>
</dbReference>
<organism evidence="1 2">
    <name type="scientific">Effrenium voratum</name>
    <dbReference type="NCBI Taxonomy" id="2562239"/>
    <lineage>
        <taxon>Eukaryota</taxon>
        <taxon>Sar</taxon>
        <taxon>Alveolata</taxon>
        <taxon>Dinophyceae</taxon>
        <taxon>Suessiales</taxon>
        <taxon>Symbiodiniaceae</taxon>
        <taxon>Effrenium</taxon>
    </lineage>
</organism>
<evidence type="ECO:0000313" key="1">
    <source>
        <dbReference type="EMBL" id="CAJ1386977.1"/>
    </source>
</evidence>
<name>A0AA36IG50_9DINO</name>
<sequence length="149" mass="15890">MFCSCCTTSAEPGGVEDIGVIKMMPPEAPPPLLEEQAPIGSSPPVVTESTAPLEERSFAEAQGAEFGFTLPDGSYRTVIMSSKPLGLDFYKAVPLIVKNVKPNSDGERVGIKQKWQLTQLDGEPVGGDLQTVMAQIVKAVQNLPTKTKS</sequence>
<comment type="caution">
    <text evidence="1">The sequence shown here is derived from an EMBL/GenBank/DDBJ whole genome shotgun (WGS) entry which is preliminary data.</text>
</comment>
<keyword evidence="2" id="KW-1185">Reference proteome</keyword>
<reference evidence="1" key="1">
    <citation type="submission" date="2023-08" db="EMBL/GenBank/DDBJ databases">
        <authorList>
            <person name="Chen Y."/>
            <person name="Shah S."/>
            <person name="Dougan E. K."/>
            <person name="Thang M."/>
            <person name="Chan C."/>
        </authorList>
    </citation>
    <scope>NUCLEOTIDE SEQUENCE</scope>
</reference>